<protein>
    <recommendedName>
        <fullName evidence="4">Myb/SANT-like domain-containing protein</fullName>
    </recommendedName>
</protein>
<accession>A0AAQ3L3W0</accession>
<keyword evidence="3" id="KW-1185">Reference proteome</keyword>
<dbReference type="Proteomes" id="UP001327560">
    <property type="component" value="Chromosome 9"/>
</dbReference>
<name>A0AAQ3L3W0_9LILI</name>
<gene>
    <name evidence="2" type="ORF">Cni_G28717</name>
</gene>
<dbReference type="PANTHER" id="PTHR46250:SF18">
    <property type="entry name" value="MYB_SANT-LIKE DOMAIN-CONTAINING PROTEIN"/>
    <property type="match status" value="1"/>
</dbReference>
<organism evidence="2 3">
    <name type="scientific">Canna indica</name>
    <name type="common">Indian-shot</name>
    <dbReference type="NCBI Taxonomy" id="4628"/>
    <lineage>
        <taxon>Eukaryota</taxon>
        <taxon>Viridiplantae</taxon>
        <taxon>Streptophyta</taxon>
        <taxon>Embryophyta</taxon>
        <taxon>Tracheophyta</taxon>
        <taxon>Spermatophyta</taxon>
        <taxon>Magnoliopsida</taxon>
        <taxon>Liliopsida</taxon>
        <taxon>Zingiberales</taxon>
        <taxon>Cannaceae</taxon>
        <taxon>Canna</taxon>
    </lineage>
</organism>
<reference evidence="2 3" key="1">
    <citation type="submission" date="2023-10" db="EMBL/GenBank/DDBJ databases">
        <title>Chromosome-scale genome assembly provides insights into flower coloration mechanisms of Canna indica.</title>
        <authorList>
            <person name="Li C."/>
        </authorList>
    </citation>
    <scope>NUCLEOTIDE SEQUENCE [LARGE SCALE GENOMIC DNA]</scope>
    <source>
        <tissue evidence="2">Flower</tissue>
    </source>
</reference>
<evidence type="ECO:0000313" key="3">
    <source>
        <dbReference type="Proteomes" id="UP001327560"/>
    </source>
</evidence>
<dbReference type="AlphaFoldDB" id="A0AAQ3L3W0"/>
<evidence type="ECO:0008006" key="4">
    <source>
        <dbReference type="Google" id="ProtNLM"/>
    </source>
</evidence>
<sequence length="181" mass="21085">MDYGGWKDDNDQFKSDAYVKLEVLMKQKLPGCGMNAKPHIKSKLKSLQNQFNAIDEMLGPNASGFGWNDKNKFMTYSKESHTNVIGLRNKSFPFFDYLVKFLKKDRATKENIEGPQDAVERIDEEERGEQKERDVTPIDLEEINIMNKHPIMFENRIMLEHSTHQLHRQEVETPRGQGLKL</sequence>
<feature type="region of interest" description="Disordered" evidence="1">
    <location>
        <begin position="112"/>
        <end position="135"/>
    </location>
</feature>
<evidence type="ECO:0000256" key="1">
    <source>
        <dbReference type="SAM" id="MobiDB-lite"/>
    </source>
</evidence>
<proteinExistence type="predicted"/>
<evidence type="ECO:0000313" key="2">
    <source>
        <dbReference type="EMBL" id="WOL19915.1"/>
    </source>
</evidence>
<dbReference type="PANTHER" id="PTHR46250">
    <property type="entry name" value="MYB/SANT-LIKE DNA-BINDING DOMAIN PROTEIN-RELATED"/>
    <property type="match status" value="1"/>
</dbReference>
<dbReference type="EMBL" id="CP136898">
    <property type="protein sequence ID" value="WOL19915.1"/>
    <property type="molecule type" value="Genomic_DNA"/>
</dbReference>